<sequence>MYYSVLTGRGLTHHRSAHARSSAVLPAHRSIAPSRVSMHIADQSWTTMPEQVLRG</sequence>
<gene>
    <name evidence="1" type="ORF">M404DRAFT_1001743</name>
</gene>
<accession>A0A0C3NQI0</accession>
<evidence type="ECO:0000313" key="2">
    <source>
        <dbReference type="Proteomes" id="UP000054217"/>
    </source>
</evidence>
<proteinExistence type="predicted"/>
<protein>
    <submittedName>
        <fullName evidence="1">Uncharacterized protein</fullName>
    </submittedName>
</protein>
<keyword evidence="2" id="KW-1185">Reference proteome</keyword>
<name>A0A0C3NQI0_PISTI</name>
<evidence type="ECO:0000313" key="1">
    <source>
        <dbReference type="EMBL" id="KIO03125.1"/>
    </source>
</evidence>
<reference evidence="1 2" key="1">
    <citation type="submission" date="2014-04" db="EMBL/GenBank/DDBJ databases">
        <authorList>
            <consortium name="DOE Joint Genome Institute"/>
            <person name="Kuo A."/>
            <person name="Kohler A."/>
            <person name="Costa M.D."/>
            <person name="Nagy L.G."/>
            <person name="Floudas D."/>
            <person name="Copeland A."/>
            <person name="Barry K.W."/>
            <person name="Cichocki N."/>
            <person name="Veneault-Fourrey C."/>
            <person name="LaButti K."/>
            <person name="Lindquist E.A."/>
            <person name="Lipzen A."/>
            <person name="Lundell T."/>
            <person name="Morin E."/>
            <person name="Murat C."/>
            <person name="Sun H."/>
            <person name="Tunlid A."/>
            <person name="Henrissat B."/>
            <person name="Grigoriev I.V."/>
            <person name="Hibbett D.S."/>
            <person name="Martin F."/>
            <person name="Nordberg H.P."/>
            <person name="Cantor M.N."/>
            <person name="Hua S.X."/>
        </authorList>
    </citation>
    <scope>NUCLEOTIDE SEQUENCE [LARGE SCALE GENOMIC DNA]</scope>
    <source>
        <strain evidence="1 2">Marx 270</strain>
    </source>
</reference>
<reference evidence="2" key="2">
    <citation type="submission" date="2015-01" db="EMBL/GenBank/DDBJ databases">
        <title>Evolutionary Origins and Diversification of the Mycorrhizal Mutualists.</title>
        <authorList>
            <consortium name="DOE Joint Genome Institute"/>
            <consortium name="Mycorrhizal Genomics Consortium"/>
            <person name="Kohler A."/>
            <person name="Kuo A."/>
            <person name="Nagy L.G."/>
            <person name="Floudas D."/>
            <person name="Copeland A."/>
            <person name="Barry K.W."/>
            <person name="Cichocki N."/>
            <person name="Veneault-Fourrey C."/>
            <person name="LaButti K."/>
            <person name="Lindquist E.A."/>
            <person name="Lipzen A."/>
            <person name="Lundell T."/>
            <person name="Morin E."/>
            <person name="Murat C."/>
            <person name="Riley R."/>
            <person name="Ohm R."/>
            <person name="Sun H."/>
            <person name="Tunlid A."/>
            <person name="Henrissat B."/>
            <person name="Grigoriev I.V."/>
            <person name="Hibbett D.S."/>
            <person name="Martin F."/>
        </authorList>
    </citation>
    <scope>NUCLEOTIDE SEQUENCE [LARGE SCALE GENOMIC DNA]</scope>
    <source>
        <strain evidence="2">Marx 270</strain>
    </source>
</reference>
<dbReference type="EMBL" id="KN831978">
    <property type="protein sequence ID" value="KIO03125.1"/>
    <property type="molecule type" value="Genomic_DNA"/>
</dbReference>
<dbReference type="Proteomes" id="UP000054217">
    <property type="component" value="Unassembled WGS sequence"/>
</dbReference>
<dbReference type="HOGENOM" id="CLU_3033367_0_0_1"/>
<dbReference type="AlphaFoldDB" id="A0A0C3NQI0"/>
<organism evidence="1 2">
    <name type="scientific">Pisolithus tinctorius Marx 270</name>
    <dbReference type="NCBI Taxonomy" id="870435"/>
    <lineage>
        <taxon>Eukaryota</taxon>
        <taxon>Fungi</taxon>
        <taxon>Dikarya</taxon>
        <taxon>Basidiomycota</taxon>
        <taxon>Agaricomycotina</taxon>
        <taxon>Agaricomycetes</taxon>
        <taxon>Agaricomycetidae</taxon>
        <taxon>Boletales</taxon>
        <taxon>Sclerodermatineae</taxon>
        <taxon>Pisolithaceae</taxon>
        <taxon>Pisolithus</taxon>
    </lineage>
</organism>
<dbReference type="InParanoid" id="A0A0C3NQI0"/>